<evidence type="ECO:0000313" key="1">
    <source>
        <dbReference type="EMBL" id="URZ12037.1"/>
    </source>
</evidence>
<reference evidence="1 2" key="1">
    <citation type="submission" date="2022-04" db="EMBL/GenBank/DDBJ databases">
        <title>Genome sequence of C. roseum typestrain.</title>
        <authorList>
            <person name="Poehlein A."/>
            <person name="Schoch T."/>
            <person name="Duerre P."/>
            <person name="Daniel R."/>
        </authorList>
    </citation>
    <scope>NUCLEOTIDE SEQUENCE [LARGE SCALE GENOMIC DNA]</scope>
    <source>
        <strain evidence="1 2">DSM 7320</strain>
    </source>
</reference>
<evidence type="ECO:0000313" key="2">
    <source>
        <dbReference type="Proteomes" id="UP000190951"/>
    </source>
</evidence>
<keyword evidence="2" id="KW-1185">Reference proteome</keyword>
<name>A0A1S8KWX7_9CLOT</name>
<organism evidence="1 2">
    <name type="scientific">Clostridium felsineum</name>
    <dbReference type="NCBI Taxonomy" id="36839"/>
    <lineage>
        <taxon>Bacteria</taxon>
        <taxon>Bacillati</taxon>
        <taxon>Bacillota</taxon>
        <taxon>Clostridia</taxon>
        <taxon>Eubacteriales</taxon>
        <taxon>Clostridiaceae</taxon>
        <taxon>Clostridium</taxon>
    </lineage>
</organism>
<protein>
    <submittedName>
        <fullName evidence="1">Uncharacterized protein</fullName>
    </submittedName>
</protein>
<sequence length="174" mass="20591">MATSGCILKKKDDYIVENSINDIKKSIFNAKLKIRGENIINHKNGEFCCLNLGIFDHIAFNCSADDFGNEEVEQGQSLNFYIDEINESYTDMNEFDWVLKGDKLCKIAFIENVIDNEQIVFKFIHEYLKINPQDYFWVEDDWVYTFEDMEKLSKLPYDECWCYKNPNDKLKDKN</sequence>
<proteinExistence type="predicted"/>
<accession>A0A1S8KWX7</accession>
<dbReference type="KEGG" id="crw:CROST_027540"/>
<dbReference type="AlphaFoldDB" id="A0A1S8KWX7"/>
<dbReference type="RefSeq" id="WP_077832065.1">
    <property type="nucleotide sequence ID" value="NZ_CP096983.1"/>
</dbReference>
<dbReference type="Proteomes" id="UP000190951">
    <property type="component" value="Chromosome"/>
</dbReference>
<dbReference type="EMBL" id="CP096983">
    <property type="protein sequence ID" value="URZ12037.1"/>
    <property type="molecule type" value="Genomic_DNA"/>
</dbReference>
<dbReference type="STRING" id="84029.CROST_46410"/>
<gene>
    <name evidence="1" type="ORF">CROST_027540</name>
</gene>